<dbReference type="Proteomes" id="UP000299102">
    <property type="component" value="Unassembled WGS sequence"/>
</dbReference>
<sequence>MLGKLYERLLYKDLEDFMESERMFINEKVCFSQVILAPIKSTVSQIKYTRASQDSAPNRPQCSYSTWRKLSIREIEAEVPQGSVFSLILYFLYTNDIPQHPKVELALFANDRAL</sequence>
<accession>A0A4C1W0G2</accession>
<organism evidence="1 2">
    <name type="scientific">Eumeta variegata</name>
    <name type="common">Bagworm moth</name>
    <name type="synonym">Eumeta japonica</name>
    <dbReference type="NCBI Taxonomy" id="151549"/>
    <lineage>
        <taxon>Eukaryota</taxon>
        <taxon>Metazoa</taxon>
        <taxon>Ecdysozoa</taxon>
        <taxon>Arthropoda</taxon>
        <taxon>Hexapoda</taxon>
        <taxon>Insecta</taxon>
        <taxon>Pterygota</taxon>
        <taxon>Neoptera</taxon>
        <taxon>Endopterygota</taxon>
        <taxon>Lepidoptera</taxon>
        <taxon>Glossata</taxon>
        <taxon>Ditrysia</taxon>
        <taxon>Tineoidea</taxon>
        <taxon>Psychidae</taxon>
        <taxon>Oiketicinae</taxon>
        <taxon>Eumeta</taxon>
    </lineage>
</organism>
<gene>
    <name evidence="1" type="ORF">EVAR_86777_1</name>
</gene>
<proteinExistence type="predicted"/>
<reference evidence="1 2" key="1">
    <citation type="journal article" date="2019" name="Commun. Biol.">
        <title>The bagworm genome reveals a unique fibroin gene that provides high tensile strength.</title>
        <authorList>
            <person name="Kono N."/>
            <person name="Nakamura H."/>
            <person name="Ohtoshi R."/>
            <person name="Tomita M."/>
            <person name="Numata K."/>
            <person name="Arakawa K."/>
        </authorList>
    </citation>
    <scope>NUCLEOTIDE SEQUENCE [LARGE SCALE GENOMIC DNA]</scope>
</reference>
<keyword evidence="2" id="KW-1185">Reference proteome</keyword>
<dbReference type="AlphaFoldDB" id="A0A4C1W0G2"/>
<comment type="caution">
    <text evidence="1">The sequence shown here is derived from an EMBL/GenBank/DDBJ whole genome shotgun (WGS) entry which is preliminary data.</text>
</comment>
<evidence type="ECO:0000313" key="2">
    <source>
        <dbReference type="Proteomes" id="UP000299102"/>
    </source>
</evidence>
<protein>
    <recommendedName>
        <fullName evidence="3">Reverse transcriptase domain-containing protein</fullName>
    </recommendedName>
</protein>
<name>A0A4C1W0G2_EUMVA</name>
<evidence type="ECO:0008006" key="3">
    <source>
        <dbReference type="Google" id="ProtNLM"/>
    </source>
</evidence>
<evidence type="ECO:0000313" key="1">
    <source>
        <dbReference type="EMBL" id="GBP44553.1"/>
    </source>
</evidence>
<dbReference type="EMBL" id="BGZK01000454">
    <property type="protein sequence ID" value="GBP44553.1"/>
    <property type="molecule type" value="Genomic_DNA"/>
</dbReference>